<comment type="catalytic activity">
    <reaction evidence="2">
        <text>2 GTP = 3',3'-c-di-GMP + 2 diphosphate</text>
        <dbReference type="Rhea" id="RHEA:24898"/>
        <dbReference type="ChEBI" id="CHEBI:33019"/>
        <dbReference type="ChEBI" id="CHEBI:37565"/>
        <dbReference type="ChEBI" id="CHEBI:58805"/>
        <dbReference type="EC" id="2.7.7.65"/>
    </reaction>
</comment>
<dbReference type="PROSITE" id="PS50887">
    <property type="entry name" value="GGDEF"/>
    <property type="match status" value="1"/>
</dbReference>
<protein>
    <recommendedName>
        <fullName evidence="1">diguanylate cyclase</fullName>
        <ecNumber evidence="1">2.7.7.65</ecNumber>
    </recommendedName>
</protein>
<accession>A0A437H023</accession>
<dbReference type="CDD" id="cd01949">
    <property type="entry name" value="GGDEF"/>
    <property type="match status" value="1"/>
</dbReference>
<feature type="domain" description="GGDEF" evidence="4">
    <location>
        <begin position="161"/>
        <end position="295"/>
    </location>
</feature>
<dbReference type="InterPro" id="IPR050469">
    <property type="entry name" value="Diguanylate_Cyclase"/>
</dbReference>
<keyword evidence="3" id="KW-0472">Membrane</keyword>
<proteinExistence type="predicted"/>
<keyword evidence="3" id="KW-0812">Transmembrane</keyword>
<dbReference type="RefSeq" id="WP_127611148.1">
    <property type="nucleotide sequence ID" value="NZ_RXOL01000001.1"/>
</dbReference>
<dbReference type="PANTHER" id="PTHR45138:SF9">
    <property type="entry name" value="DIGUANYLATE CYCLASE DGCM-RELATED"/>
    <property type="match status" value="1"/>
</dbReference>
<dbReference type="NCBIfam" id="TIGR00254">
    <property type="entry name" value="GGDEF"/>
    <property type="match status" value="1"/>
</dbReference>
<comment type="caution">
    <text evidence="5">The sequence shown here is derived from an EMBL/GenBank/DDBJ whole genome shotgun (WGS) entry which is preliminary data.</text>
</comment>
<evidence type="ECO:0000259" key="4">
    <source>
        <dbReference type="PROSITE" id="PS50887"/>
    </source>
</evidence>
<keyword evidence="6" id="KW-1185">Reference proteome</keyword>
<gene>
    <name evidence="5" type="ORF">EKN06_01725</name>
</gene>
<sequence>MAKSKWVERRTGRKHDLTLRRSFLFYVPKKTAYGFITIGFALAVLTDIWAPSSVWMGPLYLFLVAFAAWTISGLLAVGLGTLAIAFTWATSGMSLYPYGPEFAFANVAIRFLCVLMIIAFLVIARRSSEREWKLARLDLLTGGLNRPAFFETIEASNYEHDWCALAYADLDGLKRVNDEQGHEAGDNGIKAFAETVGKAIRKGDIFARLGGDEFVVFMKVDGPENGQMIADRLNEETNAGNPLGRGALPCSWGVLLLPPGPRRIDLELKAADALMYRAKKSQAGLAKGIYNVYDGQITMPASGYGQNHEAIIRSSVRSPI</sequence>
<dbReference type="InterPro" id="IPR000160">
    <property type="entry name" value="GGDEF_dom"/>
</dbReference>
<dbReference type="AlphaFoldDB" id="A0A437H023"/>
<dbReference type="Pfam" id="PF00990">
    <property type="entry name" value="GGDEF"/>
    <property type="match status" value="1"/>
</dbReference>
<dbReference type="SUPFAM" id="SSF55073">
    <property type="entry name" value="Nucleotide cyclase"/>
    <property type="match status" value="1"/>
</dbReference>
<dbReference type="OrthoDB" id="9812260at2"/>
<dbReference type="Proteomes" id="UP000283003">
    <property type="component" value="Unassembled WGS sequence"/>
</dbReference>
<organism evidence="5 6">
    <name type="scientific">Croceicoccus ponticola</name>
    <dbReference type="NCBI Taxonomy" id="2217664"/>
    <lineage>
        <taxon>Bacteria</taxon>
        <taxon>Pseudomonadati</taxon>
        <taxon>Pseudomonadota</taxon>
        <taxon>Alphaproteobacteria</taxon>
        <taxon>Sphingomonadales</taxon>
        <taxon>Erythrobacteraceae</taxon>
        <taxon>Croceicoccus</taxon>
    </lineage>
</organism>
<dbReference type="PANTHER" id="PTHR45138">
    <property type="entry name" value="REGULATORY COMPONENTS OF SENSORY TRANSDUCTION SYSTEM"/>
    <property type="match status" value="1"/>
</dbReference>
<keyword evidence="3" id="KW-1133">Transmembrane helix</keyword>
<dbReference type="InterPro" id="IPR029787">
    <property type="entry name" value="Nucleotide_cyclase"/>
</dbReference>
<dbReference type="Gene3D" id="3.30.70.270">
    <property type="match status" value="1"/>
</dbReference>
<dbReference type="EMBL" id="RXOL01000001">
    <property type="protein sequence ID" value="RVQ68961.1"/>
    <property type="molecule type" value="Genomic_DNA"/>
</dbReference>
<dbReference type="EC" id="2.7.7.65" evidence="1"/>
<reference evidence="5 6" key="1">
    <citation type="submission" date="2018-12" db="EMBL/GenBank/DDBJ databases">
        <title>Croceicoccus ponticola sp. nov., a lipolytic bacterium isolated from seawater.</title>
        <authorList>
            <person name="Yoon J.-H."/>
        </authorList>
    </citation>
    <scope>NUCLEOTIDE SEQUENCE [LARGE SCALE GENOMIC DNA]</scope>
    <source>
        <strain evidence="5 6">GM-16</strain>
    </source>
</reference>
<evidence type="ECO:0000313" key="6">
    <source>
        <dbReference type="Proteomes" id="UP000283003"/>
    </source>
</evidence>
<dbReference type="GO" id="GO:0052621">
    <property type="term" value="F:diguanylate cyclase activity"/>
    <property type="evidence" value="ECO:0007669"/>
    <property type="project" value="UniProtKB-EC"/>
</dbReference>
<evidence type="ECO:0000256" key="3">
    <source>
        <dbReference type="SAM" id="Phobius"/>
    </source>
</evidence>
<name>A0A437H023_9SPHN</name>
<evidence type="ECO:0000256" key="1">
    <source>
        <dbReference type="ARBA" id="ARBA00012528"/>
    </source>
</evidence>
<evidence type="ECO:0000256" key="2">
    <source>
        <dbReference type="ARBA" id="ARBA00034247"/>
    </source>
</evidence>
<dbReference type="InterPro" id="IPR043128">
    <property type="entry name" value="Rev_trsase/Diguanyl_cyclase"/>
</dbReference>
<feature type="transmembrane region" description="Helical" evidence="3">
    <location>
        <begin position="102"/>
        <end position="124"/>
    </location>
</feature>
<evidence type="ECO:0000313" key="5">
    <source>
        <dbReference type="EMBL" id="RVQ68961.1"/>
    </source>
</evidence>
<feature type="transmembrane region" description="Helical" evidence="3">
    <location>
        <begin position="32"/>
        <end position="50"/>
    </location>
</feature>
<dbReference type="SMART" id="SM00267">
    <property type="entry name" value="GGDEF"/>
    <property type="match status" value="1"/>
</dbReference>
<feature type="transmembrane region" description="Helical" evidence="3">
    <location>
        <begin position="59"/>
        <end position="90"/>
    </location>
</feature>